<dbReference type="GO" id="GO:0009904">
    <property type="term" value="P:chloroplast accumulation movement"/>
    <property type="evidence" value="ECO:0007669"/>
    <property type="project" value="TreeGrafter"/>
</dbReference>
<evidence type="ECO:0000256" key="2">
    <source>
        <dbReference type="ARBA" id="ARBA00023054"/>
    </source>
</evidence>
<evidence type="ECO:0000256" key="1">
    <source>
        <dbReference type="ARBA" id="ARBA00005485"/>
    </source>
</evidence>
<keyword evidence="2 3" id="KW-0175">Coiled coil</keyword>
<evidence type="ECO:0000256" key="4">
    <source>
        <dbReference type="SAM" id="MobiDB-lite"/>
    </source>
</evidence>
<evidence type="ECO:0000313" key="5">
    <source>
        <dbReference type="EMBL" id="CAH2063981.1"/>
    </source>
</evidence>
<evidence type="ECO:0008006" key="7">
    <source>
        <dbReference type="Google" id="ProtNLM"/>
    </source>
</evidence>
<dbReference type="EMBL" id="OU466861">
    <property type="protein sequence ID" value="CAH2063981.1"/>
    <property type="molecule type" value="Genomic_DNA"/>
</dbReference>
<gene>
    <name evidence="5" type="ORF">TAV2_LOCUS15166</name>
</gene>
<accession>A0AAU9SHF4</accession>
<dbReference type="PANTHER" id="PTHR32054">
    <property type="entry name" value="HEAVY CHAIN, PUTATIVE, EXPRESSED-RELATED-RELATED"/>
    <property type="match status" value="1"/>
</dbReference>
<evidence type="ECO:0000256" key="3">
    <source>
        <dbReference type="SAM" id="Coils"/>
    </source>
</evidence>
<sequence length="457" mass="52048">MAERFQIPTPEANPGASAPENVNAASAKRVGLRGAEIDISPPFESDKKAVTGFGGRRGSWVPFNVGDDYGGVREFDVRRMEKQAAELEKDLIMKELETLDFLEALGSTKLIVEDLKRQRHQQALRCMETPEHLRSHIKEMIDEHCHYNPLKSPEMIFMEMKQAGMNLGKTMDDLAMIESYVESLNMKTEEQKEFLGASSLAEELNRLRFKPAGPDQEERFSTEELSLNPLCEQVKMVVETNDTAFHKQSNTCLRTAEMRLVAARKMEEAARVAEALAIAEMTLLSRGKNQDGLCFPEPPRSPLTLEAQMKKDSSTNISRTEIMRKLEEANEEVKQSQQALVSALNRVEIANVKQLEAEEAFRQWNIESWKDQKATKAKRSMKGDNFPRCSFLSHVNQQDEPLIDLPKPVLKRNVSISNFLNRKQVPTIDEKQLVTPKRKFRFIHNTVPEQSQQKLSF</sequence>
<name>A0AAU9SHF4_THLAR</name>
<organism evidence="5 6">
    <name type="scientific">Thlaspi arvense</name>
    <name type="common">Field penny-cress</name>
    <dbReference type="NCBI Taxonomy" id="13288"/>
    <lineage>
        <taxon>Eukaryota</taxon>
        <taxon>Viridiplantae</taxon>
        <taxon>Streptophyta</taxon>
        <taxon>Embryophyta</taxon>
        <taxon>Tracheophyta</taxon>
        <taxon>Spermatophyta</taxon>
        <taxon>Magnoliopsida</taxon>
        <taxon>eudicotyledons</taxon>
        <taxon>Gunneridae</taxon>
        <taxon>Pentapetalae</taxon>
        <taxon>rosids</taxon>
        <taxon>malvids</taxon>
        <taxon>Brassicales</taxon>
        <taxon>Brassicaceae</taxon>
        <taxon>Thlaspideae</taxon>
        <taxon>Thlaspi</taxon>
    </lineage>
</organism>
<dbReference type="Proteomes" id="UP000836841">
    <property type="component" value="Chromosome 5"/>
</dbReference>
<feature type="region of interest" description="Disordered" evidence="4">
    <location>
        <begin position="1"/>
        <end position="22"/>
    </location>
</feature>
<keyword evidence="6" id="KW-1185">Reference proteome</keyword>
<feature type="coiled-coil region" evidence="3">
    <location>
        <begin position="319"/>
        <end position="346"/>
    </location>
</feature>
<reference evidence="5 6" key="1">
    <citation type="submission" date="2022-03" db="EMBL/GenBank/DDBJ databases">
        <authorList>
            <person name="Nunn A."/>
            <person name="Chopra R."/>
            <person name="Nunn A."/>
            <person name="Contreras Garrido A."/>
        </authorList>
    </citation>
    <scope>NUCLEOTIDE SEQUENCE [LARGE SCALE GENOMIC DNA]</scope>
</reference>
<dbReference type="GO" id="GO:0005829">
    <property type="term" value="C:cytosol"/>
    <property type="evidence" value="ECO:0007669"/>
    <property type="project" value="TreeGrafter"/>
</dbReference>
<proteinExistence type="inferred from homology"/>
<dbReference type="AlphaFoldDB" id="A0AAU9SHF4"/>
<evidence type="ECO:0000313" key="6">
    <source>
        <dbReference type="Proteomes" id="UP000836841"/>
    </source>
</evidence>
<dbReference type="PANTHER" id="PTHR32054:SF91">
    <property type="entry name" value="WEB FAMILY PROTEIN"/>
    <property type="match status" value="1"/>
</dbReference>
<comment type="similarity">
    <text evidence="1">Belongs to the WEB family.</text>
</comment>
<dbReference type="GO" id="GO:0009903">
    <property type="term" value="P:chloroplast avoidance movement"/>
    <property type="evidence" value="ECO:0007669"/>
    <property type="project" value="TreeGrafter"/>
</dbReference>
<protein>
    <recommendedName>
        <fullName evidence="7">WEB family protein</fullName>
    </recommendedName>
</protein>